<dbReference type="InterPro" id="IPR035513">
    <property type="entry name" value="Invertase/methylesterase_inhib"/>
</dbReference>
<accession>A0A8X8Z5L6</accession>
<dbReference type="Proteomes" id="UP000298416">
    <property type="component" value="Unassembled WGS sequence"/>
</dbReference>
<keyword evidence="10" id="KW-0961">Cell wall biogenesis/degradation</keyword>
<dbReference type="FunFam" id="1.20.140.40:FF:000001">
    <property type="entry name" value="Pectinesterase"/>
    <property type="match status" value="1"/>
</dbReference>
<dbReference type="NCBIfam" id="TIGR01614">
    <property type="entry name" value="PME_inhib"/>
    <property type="match status" value="1"/>
</dbReference>
<feature type="domain" description="Pectinesterase inhibitor" evidence="14">
    <location>
        <begin position="27"/>
        <end position="177"/>
    </location>
</feature>
<name>A0A8X8Z5L6_SALSN</name>
<proteinExistence type="inferred from homology"/>
<dbReference type="Gene3D" id="2.160.20.10">
    <property type="entry name" value="Single-stranded right-handed beta-helix, Pectin lyase-like"/>
    <property type="match status" value="1"/>
</dbReference>
<dbReference type="GO" id="GO:0042545">
    <property type="term" value="P:cell wall modification"/>
    <property type="evidence" value="ECO:0007669"/>
    <property type="project" value="UniProtKB-UniRule"/>
</dbReference>
<evidence type="ECO:0000256" key="11">
    <source>
        <dbReference type="ARBA" id="ARBA00047928"/>
    </source>
</evidence>
<dbReference type="Pfam" id="PF01095">
    <property type="entry name" value="Pectinesterase"/>
    <property type="match status" value="1"/>
</dbReference>
<keyword evidence="16" id="KW-1185">Reference proteome</keyword>
<gene>
    <name evidence="15" type="ORF">SASPL_147196</name>
</gene>
<dbReference type="InterPro" id="IPR011050">
    <property type="entry name" value="Pectin_lyase_fold/virulence"/>
</dbReference>
<dbReference type="GO" id="GO:0030599">
    <property type="term" value="F:pectinesterase activity"/>
    <property type="evidence" value="ECO:0007669"/>
    <property type="project" value="UniProtKB-UniRule"/>
</dbReference>
<comment type="caution">
    <text evidence="15">The sequence shown here is derived from an EMBL/GenBank/DDBJ whole genome shotgun (WGS) entry which is preliminary data.</text>
</comment>
<evidence type="ECO:0000256" key="10">
    <source>
        <dbReference type="ARBA" id="ARBA00023316"/>
    </source>
</evidence>
<dbReference type="CDD" id="cd15798">
    <property type="entry name" value="PMEI-like_3"/>
    <property type="match status" value="1"/>
</dbReference>
<dbReference type="SUPFAM" id="SSF101148">
    <property type="entry name" value="Plant invertase/pectin methylesterase inhibitor"/>
    <property type="match status" value="1"/>
</dbReference>
<evidence type="ECO:0000313" key="16">
    <source>
        <dbReference type="Proteomes" id="UP000298416"/>
    </source>
</evidence>
<keyword evidence="6" id="KW-0134">Cell wall</keyword>
<dbReference type="EC" id="3.1.1.11" evidence="5 13"/>
<dbReference type="SMART" id="SM00856">
    <property type="entry name" value="PMEI"/>
    <property type="match status" value="1"/>
</dbReference>
<dbReference type="InterPro" id="IPR000070">
    <property type="entry name" value="Pectinesterase_cat"/>
</dbReference>
<evidence type="ECO:0000256" key="12">
    <source>
        <dbReference type="PROSITE-ProRule" id="PRU10040"/>
    </source>
</evidence>
<dbReference type="GO" id="GO:0004857">
    <property type="term" value="F:enzyme inhibitor activity"/>
    <property type="evidence" value="ECO:0007669"/>
    <property type="project" value="InterPro"/>
</dbReference>
<evidence type="ECO:0000256" key="3">
    <source>
        <dbReference type="ARBA" id="ARBA00006027"/>
    </source>
</evidence>
<organism evidence="15">
    <name type="scientific">Salvia splendens</name>
    <name type="common">Scarlet sage</name>
    <dbReference type="NCBI Taxonomy" id="180675"/>
    <lineage>
        <taxon>Eukaryota</taxon>
        <taxon>Viridiplantae</taxon>
        <taxon>Streptophyta</taxon>
        <taxon>Embryophyta</taxon>
        <taxon>Tracheophyta</taxon>
        <taxon>Spermatophyta</taxon>
        <taxon>Magnoliopsida</taxon>
        <taxon>eudicotyledons</taxon>
        <taxon>Gunneridae</taxon>
        <taxon>Pentapetalae</taxon>
        <taxon>asterids</taxon>
        <taxon>lamiids</taxon>
        <taxon>Lamiales</taxon>
        <taxon>Lamiaceae</taxon>
        <taxon>Nepetoideae</taxon>
        <taxon>Mentheae</taxon>
        <taxon>Salviinae</taxon>
        <taxon>Salvia</taxon>
        <taxon>Salvia subgen. Calosphace</taxon>
        <taxon>core Calosphace</taxon>
    </lineage>
</organism>
<comment type="similarity">
    <text evidence="4">In the C-terminal section; belongs to the pectinesterase family.</text>
</comment>
<reference evidence="15" key="1">
    <citation type="submission" date="2018-01" db="EMBL/GenBank/DDBJ databases">
        <authorList>
            <person name="Mao J.F."/>
        </authorList>
    </citation>
    <scope>NUCLEOTIDE SEQUENCE</scope>
    <source>
        <strain evidence="15">Huo1</strain>
        <tissue evidence="15">Leaf</tissue>
    </source>
</reference>
<protein>
    <recommendedName>
        <fullName evidence="5 13">Pectinesterase</fullName>
        <ecNumber evidence="5 13">3.1.1.11</ecNumber>
    </recommendedName>
</protein>
<evidence type="ECO:0000256" key="13">
    <source>
        <dbReference type="RuleBase" id="RU000589"/>
    </source>
</evidence>
<comment type="pathway">
    <text evidence="2 13">Glycan metabolism; pectin degradation; 2-dehydro-3-deoxy-D-gluconate from pectin: step 1/5.</text>
</comment>
<dbReference type="InterPro" id="IPR012334">
    <property type="entry name" value="Pectin_lyas_fold"/>
</dbReference>
<dbReference type="PANTHER" id="PTHR31707">
    <property type="entry name" value="PECTINESTERASE"/>
    <property type="match status" value="1"/>
</dbReference>
<dbReference type="Gene3D" id="1.20.140.40">
    <property type="entry name" value="Invertase/pectin methylesterase inhibitor family protein"/>
    <property type="match status" value="1"/>
</dbReference>
<comment type="similarity">
    <text evidence="3">In the N-terminal section; belongs to the PMEI family.</text>
</comment>
<sequence>MLAAVIGAAVIFSRNSEEKHESGKPGVTSKAVKLVCSQTDYKETCEKTLAGANTTDPKKLIEAAFDATVGSITEVLKSSALLKMAATDPSTKGAFDVCDEVLENAVDDLRSSIQKVESLDGGKAKAFVADLRTRLAAVGDDQETCIDAFENTTGDTGEKMKELLKTAKEMASNGLAMVTDLTKILGSLQLSKVLGSGGGGSSGARKLMVEEYVGRRIQQVAEMKPTMVVAKDGSGEFKTIAEAIKKLPPKNNETLIVILIKAGVYAETVILPKKVNKVVLLGEGPTKTIITGNLNFAAAVNADDFIAKDLTMENTAGSEGHQAVALRVSGDQAVLFNVNIFGYQDSLYAHKYRQFYRGCTISGTIDFVFGDSLSIFQDCTFVVRKPGKNQACMVTAQGRIDIRSPGGFVLQKSRISAEPELISSTPPVKVYLGRPWKEMSRTIIMNSDIGVFVDPTGWSVWAGTFALDTCYYAEFENVGPGSGTAVRVTWKGIKKITPQIAESWTGGVAYGDDSWIKAAGVPYVPTMMKV</sequence>
<dbReference type="EMBL" id="PNBA02000018">
    <property type="protein sequence ID" value="KAG6392967.1"/>
    <property type="molecule type" value="Genomic_DNA"/>
</dbReference>
<feature type="active site" evidence="12">
    <location>
        <position position="366"/>
    </location>
</feature>
<dbReference type="Pfam" id="PF04043">
    <property type="entry name" value="PMEI"/>
    <property type="match status" value="1"/>
</dbReference>
<reference evidence="15" key="2">
    <citation type="submission" date="2020-08" db="EMBL/GenBank/DDBJ databases">
        <title>Plant Genome Project.</title>
        <authorList>
            <person name="Zhang R.-G."/>
        </authorList>
    </citation>
    <scope>NUCLEOTIDE SEQUENCE</scope>
    <source>
        <strain evidence="15">Huo1</strain>
        <tissue evidence="15">Leaf</tissue>
    </source>
</reference>
<evidence type="ECO:0000256" key="6">
    <source>
        <dbReference type="ARBA" id="ARBA00022512"/>
    </source>
</evidence>
<keyword evidence="7" id="KW-0964">Secreted</keyword>
<keyword evidence="9 13" id="KW-0063">Aspartyl esterase</keyword>
<evidence type="ECO:0000256" key="1">
    <source>
        <dbReference type="ARBA" id="ARBA00004191"/>
    </source>
</evidence>
<evidence type="ECO:0000256" key="2">
    <source>
        <dbReference type="ARBA" id="ARBA00005184"/>
    </source>
</evidence>
<evidence type="ECO:0000256" key="7">
    <source>
        <dbReference type="ARBA" id="ARBA00022525"/>
    </source>
</evidence>
<evidence type="ECO:0000256" key="8">
    <source>
        <dbReference type="ARBA" id="ARBA00022801"/>
    </source>
</evidence>
<evidence type="ECO:0000313" key="15">
    <source>
        <dbReference type="EMBL" id="KAG6392967.1"/>
    </source>
</evidence>
<evidence type="ECO:0000259" key="14">
    <source>
        <dbReference type="SMART" id="SM00856"/>
    </source>
</evidence>
<dbReference type="InterPro" id="IPR033131">
    <property type="entry name" value="Pectinesterase_Asp_AS"/>
</dbReference>
<dbReference type="FunFam" id="2.160.20.10:FF:000029">
    <property type="entry name" value="Pectinesterase 4"/>
    <property type="match status" value="1"/>
</dbReference>
<comment type="catalytic activity">
    <reaction evidence="11 13">
        <text>[(1-&gt;4)-alpha-D-galacturonosyl methyl ester](n) + n H2O = [(1-&gt;4)-alpha-D-galacturonosyl](n) + n methanol + n H(+)</text>
        <dbReference type="Rhea" id="RHEA:22380"/>
        <dbReference type="Rhea" id="RHEA-COMP:14570"/>
        <dbReference type="Rhea" id="RHEA-COMP:14573"/>
        <dbReference type="ChEBI" id="CHEBI:15377"/>
        <dbReference type="ChEBI" id="CHEBI:15378"/>
        <dbReference type="ChEBI" id="CHEBI:17790"/>
        <dbReference type="ChEBI" id="CHEBI:140522"/>
        <dbReference type="ChEBI" id="CHEBI:140523"/>
        <dbReference type="EC" id="3.1.1.11"/>
    </reaction>
</comment>
<evidence type="ECO:0000256" key="9">
    <source>
        <dbReference type="ARBA" id="ARBA00023085"/>
    </source>
</evidence>
<dbReference type="InterPro" id="IPR006501">
    <property type="entry name" value="Pectinesterase_inhib_dom"/>
</dbReference>
<dbReference type="GO" id="GO:0045490">
    <property type="term" value="P:pectin catabolic process"/>
    <property type="evidence" value="ECO:0007669"/>
    <property type="project" value="UniProtKB-UniRule"/>
</dbReference>
<dbReference type="AlphaFoldDB" id="A0A8X8Z5L6"/>
<keyword evidence="8 13" id="KW-0378">Hydrolase</keyword>
<dbReference type="PROSITE" id="PS00503">
    <property type="entry name" value="PECTINESTERASE_2"/>
    <property type="match status" value="1"/>
</dbReference>
<comment type="subcellular location">
    <subcellularLocation>
        <location evidence="1">Secreted</location>
        <location evidence="1">Cell wall</location>
    </subcellularLocation>
</comment>
<evidence type="ECO:0000256" key="4">
    <source>
        <dbReference type="ARBA" id="ARBA00007786"/>
    </source>
</evidence>
<dbReference type="SUPFAM" id="SSF51126">
    <property type="entry name" value="Pectin lyase-like"/>
    <property type="match status" value="1"/>
</dbReference>
<evidence type="ECO:0000256" key="5">
    <source>
        <dbReference type="ARBA" id="ARBA00013229"/>
    </source>
</evidence>